<comment type="caution">
    <text evidence="2">The sequence shown here is derived from an EMBL/GenBank/DDBJ whole genome shotgun (WGS) entry which is preliminary data.</text>
</comment>
<dbReference type="Pfam" id="PF00550">
    <property type="entry name" value="PP-binding"/>
    <property type="match status" value="1"/>
</dbReference>
<feature type="domain" description="Carrier" evidence="1">
    <location>
        <begin position="1"/>
        <end position="78"/>
    </location>
</feature>
<dbReference type="Proteomes" id="UP000654471">
    <property type="component" value="Unassembled WGS sequence"/>
</dbReference>
<dbReference type="InterPro" id="IPR036736">
    <property type="entry name" value="ACP-like_sf"/>
</dbReference>
<dbReference type="Gene3D" id="1.10.1200.10">
    <property type="entry name" value="ACP-like"/>
    <property type="match status" value="1"/>
</dbReference>
<evidence type="ECO:0000313" key="2">
    <source>
        <dbReference type="EMBL" id="GGU73406.1"/>
    </source>
</evidence>
<organism evidence="2 3">
    <name type="scientific">Streptomyces albospinus</name>
    <dbReference type="NCBI Taxonomy" id="285515"/>
    <lineage>
        <taxon>Bacteria</taxon>
        <taxon>Bacillati</taxon>
        <taxon>Actinomycetota</taxon>
        <taxon>Actinomycetes</taxon>
        <taxon>Kitasatosporales</taxon>
        <taxon>Streptomycetaceae</taxon>
        <taxon>Streptomyces</taxon>
    </lineage>
</organism>
<dbReference type="InterPro" id="IPR009081">
    <property type="entry name" value="PP-bd_ACP"/>
</dbReference>
<dbReference type="SUPFAM" id="SSF47336">
    <property type="entry name" value="ACP-like"/>
    <property type="match status" value="1"/>
</dbReference>
<protein>
    <recommendedName>
        <fullName evidence="1">Carrier domain-containing protein</fullName>
    </recommendedName>
</protein>
<evidence type="ECO:0000313" key="3">
    <source>
        <dbReference type="Proteomes" id="UP000654471"/>
    </source>
</evidence>
<dbReference type="RefSeq" id="WP_189302540.1">
    <property type="nucleotide sequence ID" value="NZ_BMRP01000015.1"/>
</dbReference>
<dbReference type="EMBL" id="BMRP01000015">
    <property type="protein sequence ID" value="GGU73406.1"/>
    <property type="molecule type" value="Genomic_DNA"/>
</dbReference>
<evidence type="ECO:0000259" key="1">
    <source>
        <dbReference type="PROSITE" id="PS50075"/>
    </source>
</evidence>
<reference evidence="3" key="1">
    <citation type="journal article" date="2019" name="Int. J. Syst. Evol. Microbiol.">
        <title>The Global Catalogue of Microorganisms (GCM) 10K type strain sequencing project: providing services to taxonomists for standard genome sequencing and annotation.</title>
        <authorList>
            <consortium name="The Broad Institute Genomics Platform"/>
            <consortium name="The Broad Institute Genome Sequencing Center for Infectious Disease"/>
            <person name="Wu L."/>
            <person name="Ma J."/>
        </authorList>
    </citation>
    <scope>NUCLEOTIDE SEQUENCE [LARGE SCALE GENOMIC DNA]</scope>
    <source>
        <strain evidence="3">JCM 3399</strain>
    </source>
</reference>
<sequence>MDDVLQHLVTLLTDKFDVPADAILPDSTLTDMDLDSLAVVEFAVTLQELWHIDLDDDAAADITLDDLAKTVRGLLSEQSGTAAP</sequence>
<accession>A0ABQ2V9B3</accession>
<dbReference type="PROSITE" id="PS50075">
    <property type="entry name" value="CARRIER"/>
    <property type="match status" value="1"/>
</dbReference>
<keyword evidence="3" id="KW-1185">Reference proteome</keyword>
<proteinExistence type="predicted"/>
<gene>
    <name evidence="2" type="ORF">GCM10010211_44150</name>
</gene>
<name>A0ABQ2V9B3_9ACTN</name>